<keyword evidence="1" id="KW-0812">Transmembrane</keyword>
<keyword evidence="1" id="KW-1133">Transmembrane helix</keyword>
<proteinExistence type="predicted"/>
<comment type="caution">
    <text evidence="2">The sequence shown here is derived from an EMBL/GenBank/DDBJ whole genome shotgun (WGS) entry which is preliminary data.</text>
</comment>
<feature type="transmembrane region" description="Helical" evidence="1">
    <location>
        <begin position="6"/>
        <end position="29"/>
    </location>
</feature>
<dbReference type="Proteomes" id="UP001386955">
    <property type="component" value="Unassembled WGS sequence"/>
</dbReference>
<gene>
    <name evidence="2" type="ORF">VNO78_27896</name>
</gene>
<keyword evidence="3" id="KW-1185">Reference proteome</keyword>
<feature type="transmembrane region" description="Helical" evidence="1">
    <location>
        <begin position="74"/>
        <end position="94"/>
    </location>
</feature>
<protein>
    <submittedName>
        <fullName evidence="2">Uncharacterized protein</fullName>
    </submittedName>
</protein>
<accession>A0AAN9XAK8</accession>
<sequence>MNVCSWVSVWLGRGLFTTAGMCFRVAILLGSGFRMSVLCSWCIFCVSANVLCFGAGPVVLAAFCWILQQVVDAFVKHGLGLDDLFVFGWVLAFTSLKDVRVYTTLTAQMGAKLALFAVLLGGKLPFAVFAAYGTMGGVFVLFLPETSNNLFMIHSLDWKQE</sequence>
<reference evidence="2 3" key="1">
    <citation type="submission" date="2024-01" db="EMBL/GenBank/DDBJ databases">
        <title>The genomes of 5 underutilized Papilionoideae crops provide insights into root nodulation and disease resistanc.</title>
        <authorList>
            <person name="Jiang F."/>
        </authorList>
    </citation>
    <scope>NUCLEOTIDE SEQUENCE [LARGE SCALE GENOMIC DNA]</scope>
    <source>
        <strain evidence="2">DUOXIRENSHENG_FW03</strain>
        <tissue evidence="2">Leaves</tissue>
    </source>
</reference>
<organism evidence="2 3">
    <name type="scientific">Psophocarpus tetragonolobus</name>
    <name type="common">Winged bean</name>
    <name type="synonym">Dolichos tetragonolobus</name>
    <dbReference type="NCBI Taxonomy" id="3891"/>
    <lineage>
        <taxon>Eukaryota</taxon>
        <taxon>Viridiplantae</taxon>
        <taxon>Streptophyta</taxon>
        <taxon>Embryophyta</taxon>
        <taxon>Tracheophyta</taxon>
        <taxon>Spermatophyta</taxon>
        <taxon>Magnoliopsida</taxon>
        <taxon>eudicotyledons</taxon>
        <taxon>Gunneridae</taxon>
        <taxon>Pentapetalae</taxon>
        <taxon>rosids</taxon>
        <taxon>fabids</taxon>
        <taxon>Fabales</taxon>
        <taxon>Fabaceae</taxon>
        <taxon>Papilionoideae</taxon>
        <taxon>50 kb inversion clade</taxon>
        <taxon>NPAAA clade</taxon>
        <taxon>indigoferoid/millettioid clade</taxon>
        <taxon>Phaseoleae</taxon>
        <taxon>Psophocarpus</taxon>
    </lineage>
</organism>
<evidence type="ECO:0000313" key="2">
    <source>
        <dbReference type="EMBL" id="KAK7387253.1"/>
    </source>
</evidence>
<dbReference type="EMBL" id="JAYMYS010000007">
    <property type="protein sequence ID" value="KAK7387253.1"/>
    <property type="molecule type" value="Genomic_DNA"/>
</dbReference>
<feature type="transmembrane region" description="Helical" evidence="1">
    <location>
        <begin position="41"/>
        <end position="68"/>
    </location>
</feature>
<evidence type="ECO:0000313" key="3">
    <source>
        <dbReference type="Proteomes" id="UP001386955"/>
    </source>
</evidence>
<dbReference type="AlphaFoldDB" id="A0AAN9XAK8"/>
<name>A0AAN9XAK8_PSOTE</name>
<keyword evidence="1" id="KW-0472">Membrane</keyword>
<evidence type="ECO:0000256" key="1">
    <source>
        <dbReference type="SAM" id="Phobius"/>
    </source>
</evidence>